<dbReference type="Gene3D" id="3.90.76.10">
    <property type="entry name" value="Dipeptide-binding Protein, Domain 1"/>
    <property type="match status" value="1"/>
</dbReference>
<dbReference type="FunFam" id="3.90.76.10:FF:000017">
    <property type="entry name" value="Oligopeptide ABC transporter, periplasmic oligopeptide-binding protein"/>
    <property type="match status" value="1"/>
</dbReference>
<dbReference type="KEGG" id="sta:STHERM_c17290"/>
<dbReference type="GO" id="GO:1904680">
    <property type="term" value="F:peptide transmembrane transporter activity"/>
    <property type="evidence" value="ECO:0007669"/>
    <property type="project" value="TreeGrafter"/>
</dbReference>
<protein>
    <submittedName>
        <fullName evidence="3">Oligopeptide ABC transporter, periplasmic oligopeptide-binding protein</fullName>
    </submittedName>
</protein>
<dbReference type="PaxDb" id="665571-STHERM_c17290"/>
<dbReference type="PIRSF" id="PIRSF002741">
    <property type="entry name" value="MppA"/>
    <property type="match status" value="1"/>
</dbReference>
<dbReference type="InterPro" id="IPR039424">
    <property type="entry name" value="SBP_5"/>
</dbReference>
<sequence length="573" mass="64295">MRKAFTVVLSLFLLAGVVFASGQAAQQAGAAPSQQVVEFPRNETLYSSGTMWAPPSNWNPYTPWAVATGTIGLCYEPLFLYDPLKDEFIPWLAESGKWVDDKTYELKVREGITWQDGKPLTAEDVKFTFELAKQQSVSLSAIWDWLAEIVKVDDYTLRFTFSDPRYQSWDNILYTQGIVPKHIFEGKEDVANDANENPVGSGAYKYYGHSEDRMIWVRNDDWWATKLLGKKVAPKYIVDIRNSSNNVALGMVVKGELDLSNNFLPGIAALVKQGYVKTYYDGPPYMLSANTAFLWLNLTKKPLNDPAFRRAIAFAIDTQKIVNVAYAGLVQAADPTGLLPTWSKYVDKDVVAKYGFKYDTARAKKILADAGYKDVDGDGFVEAPDGSKIRLSVIVPFGWTDWMESIKIVAEGCKAAGINVEPEYPDFGGYSDQLYGGTFDMAINNFGSGLSNTPWTFYNWVFYHPISDNMPNGNFGRYNNQQVFDLVEELNRVPTDDTEGMKAVISKIQEIQLKEMVAIPLWFNGLWAQFNTSVWTNWPTSAKDTPDYMPCLWGGYVQVGGLLTLTELKPAQQ</sequence>
<evidence type="ECO:0000313" key="4">
    <source>
        <dbReference type="Proteomes" id="UP000001296"/>
    </source>
</evidence>
<dbReference type="Gene3D" id="3.40.190.10">
    <property type="entry name" value="Periplasmic binding protein-like II"/>
    <property type="match status" value="1"/>
</dbReference>
<accession>E0RP02</accession>
<dbReference type="EMBL" id="CP001698">
    <property type="protein sequence ID" value="ADN02664.1"/>
    <property type="molecule type" value="Genomic_DNA"/>
</dbReference>
<dbReference type="eggNOG" id="COG0747">
    <property type="taxonomic scope" value="Bacteria"/>
</dbReference>
<feature type="chain" id="PRO_5003139646" evidence="1">
    <location>
        <begin position="21"/>
        <end position="573"/>
    </location>
</feature>
<evidence type="ECO:0000313" key="3">
    <source>
        <dbReference type="EMBL" id="ADN02664.1"/>
    </source>
</evidence>
<dbReference type="Pfam" id="PF00496">
    <property type="entry name" value="SBP_bac_5"/>
    <property type="match status" value="1"/>
</dbReference>
<evidence type="ECO:0000256" key="1">
    <source>
        <dbReference type="SAM" id="SignalP"/>
    </source>
</evidence>
<dbReference type="AlphaFoldDB" id="E0RP02"/>
<reference evidence="3 4" key="2">
    <citation type="journal article" date="2010" name="J. Bacteriol.">
        <title>Genome sequence of the polysaccharide-degrading, thermophilic anaerobe Spirochaeta thermophila DSM 6192.</title>
        <authorList>
            <person name="Angelov A."/>
            <person name="Liebl S."/>
            <person name="Ballschmiter M."/>
            <person name="Bomeke M."/>
            <person name="Lehmann R."/>
            <person name="Liesegang H."/>
            <person name="Daniel R."/>
            <person name="Liebl W."/>
        </authorList>
    </citation>
    <scope>NUCLEOTIDE SEQUENCE [LARGE SCALE GENOMIC DNA]</scope>
    <source>
        <strain evidence="4">ATCC 49972 / DSM 6192 / RI 19.B1</strain>
    </source>
</reference>
<dbReference type="RefSeq" id="WP_013314503.1">
    <property type="nucleotide sequence ID" value="NC_014484.1"/>
</dbReference>
<reference key="1">
    <citation type="submission" date="2009-08" db="EMBL/GenBank/DDBJ databases">
        <title>The genome sequence of Spirochaeta thermophila DSM6192.</title>
        <authorList>
            <person name="Angelov A."/>
            <person name="Mientus M."/>
            <person name="Wittenberg S."/>
            <person name="Lehmann R."/>
            <person name="Liesegang H."/>
            <person name="Daniel R."/>
            <person name="Liebl W."/>
        </authorList>
    </citation>
    <scope>NUCLEOTIDE SEQUENCE</scope>
    <source>
        <strain>DSM 6192</strain>
    </source>
</reference>
<dbReference type="HOGENOM" id="CLU_017028_8_3_12"/>
<evidence type="ECO:0000259" key="2">
    <source>
        <dbReference type="Pfam" id="PF00496"/>
    </source>
</evidence>
<dbReference type="PANTHER" id="PTHR30290">
    <property type="entry name" value="PERIPLASMIC BINDING COMPONENT OF ABC TRANSPORTER"/>
    <property type="match status" value="1"/>
</dbReference>
<organism evidence="3 4">
    <name type="scientific">Winmispira thermophila (strain ATCC 49972 / DSM 6192 / RI 19.B1)</name>
    <name type="common">Spirochaeta thermophila</name>
    <dbReference type="NCBI Taxonomy" id="665571"/>
    <lineage>
        <taxon>Bacteria</taxon>
        <taxon>Pseudomonadati</taxon>
        <taxon>Spirochaetota</taxon>
        <taxon>Spirochaetia</taxon>
        <taxon>Winmispirales</taxon>
        <taxon>Winmispiraceae</taxon>
        <taxon>Winmispira</taxon>
    </lineage>
</organism>
<proteinExistence type="predicted"/>
<dbReference type="InterPro" id="IPR030678">
    <property type="entry name" value="Peptide/Ni-bd"/>
</dbReference>
<gene>
    <name evidence="3" type="ordered locus">STHERM_c17290</name>
</gene>
<dbReference type="Gene3D" id="3.10.105.10">
    <property type="entry name" value="Dipeptide-binding Protein, Domain 3"/>
    <property type="match status" value="1"/>
</dbReference>
<feature type="signal peptide" evidence="1">
    <location>
        <begin position="1"/>
        <end position="20"/>
    </location>
</feature>
<dbReference type="PANTHER" id="PTHR30290:SF82">
    <property type="entry name" value="ABC-TYPE DIPEPTIDE_OLIGOPEPTIDE TRANSPORT SYSTEM, PERIPLASMIC COMPONENT"/>
    <property type="match status" value="1"/>
</dbReference>
<dbReference type="InterPro" id="IPR000914">
    <property type="entry name" value="SBP_5_dom"/>
</dbReference>
<dbReference type="CDD" id="cd08509">
    <property type="entry name" value="PBP2_TmCBP_oligosaccharides_like"/>
    <property type="match status" value="1"/>
</dbReference>
<dbReference type="GO" id="GO:0030288">
    <property type="term" value="C:outer membrane-bounded periplasmic space"/>
    <property type="evidence" value="ECO:0007669"/>
    <property type="project" value="UniProtKB-ARBA"/>
</dbReference>
<dbReference type="GO" id="GO:0015833">
    <property type="term" value="P:peptide transport"/>
    <property type="evidence" value="ECO:0007669"/>
    <property type="project" value="TreeGrafter"/>
</dbReference>
<dbReference type="Proteomes" id="UP000001296">
    <property type="component" value="Chromosome"/>
</dbReference>
<keyword evidence="1" id="KW-0732">Signal</keyword>
<feature type="domain" description="Solute-binding protein family 5" evidence="2">
    <location>
        <begin position="87"/>
        <end position="461"/>
    </location>
</feature>
<dbReference type="GO" id="GO:0043190">
    <property type="term" value="C:ATP-binding cassette (ABC) transporter complex"/>
    <property type="evidence" value="ECO:0007669"/>
    <property type="project" value="InterPro"/>
</dbReference>
<name>E0RP02_WINT6</name>
<dbReference type="SUPFAM" id="SSF53850">
    <property type="entry name" value="Periplasmic binding protein-like II"/>
    <property type="match status" value="1"/>
</dbReference>